<reference evidence="1" key="1">
    <citation type="journal article" date="2015" name="Nature">
        <title>Complex archaea that bridge the gap between prokaryotes and eukaryotes.</title>
        <authorList>
            <person name="Spang A."/>
            <person name="Saw J.H."/>
            <person name="Jorgensen S.L."/>
            <person name="Zaremba-Niedzwiedzka K."/>
            <person name="Martijn J."/>
            <person name="Lind A.E."/>
            <person name="van Eijk R."/>
            <person name="Schleper C."/>
            <person name="Guy L."/>
            <person name="Ettema T.J."/>
        </authorList>
    </citation>
    <scope>NUCLEOTIDE SEQUENCE</scope>
</reference>
<proteinExistence type="predicted"/>
<dbReference type="EMBL" id="LAZR01000776">
    <property type="protein sequence ID" value="KKN58113.1"/>
    <property type="molecule type" value="Genomic_DNA"/>
</dbReference>
<evidence type="ECO:0000313" key="1">
    <source>
        <dbReference type="EMBL" id="KKN58113.1"/>
    </source>
</evidence>
<gene>
    <name evidence="1" type="ORF">LCGC14_0555460</name>
</gene>
<name>A0A0F9UWV0_9ZZZZ</name>
<accession>A0A0F9UWV0</accession>
<protein>
    <submittedName>
        <fullName evidence="1">Uncharacterized protein</fullName>
    </submittedName>
</protein>
<organism evidence="1">
    <name type="scientific">marine sediment metagenome</name>
    <dbReference type="NCBI Taxonomy" id="412755"/>
    <lineage>
        <taxon>unclassified sequences</taxon>
        <taxon>metagenomes</taxon>
        <taxon>ecological metagenomes</taxon>
    </lineage>
</organism>
<sequence length="38" mass="4377">MNKLILLIGGPCTIRTEIVFVNSEDVKRSFLEPIRIFN</sequence>
<dbReference type="AlphaFoldDB" id="A0A0F9UWV0"/>
<comment type="caution">
    <text evidence="1">The sequence shown here is derived from an EMBL/GenBank/DDBJ whole genome shotgun (WGS) entry which is preliminary data.</text>
</comment>